<dbReference type="GeneID" id="81473877"/>
<accession>A0A9Q2FJA4</accession>
<dbReference type="SMART" id="SM00345">
    <property type="entry name" value="HTH_GNTR"/>
    <property type="match status" value="1"/>
</dbReference>
<evidence type="ECO:0000256" key="1">
    <source>
        <dbReference type="ARBA" id="ARBA00023015"/>
    </source>
</evidence>
<comment type="caution">
    <text evidence="5">The sequence shown here is derived from an EMBL/GenBank/DDBJ whole genome shotgun (WGS) entry which is preliminary data.</text>
</comment>
<evidence type="ECO:0000259" key="4">
    <source>
        <dbReference type="PROSITE" id="PS50949"/>
    </source>
</evidence>
<evidence type="ECO:0000313" key="5">
    <source>
        <dbReference type="EMBL" id="MBF0870053.1"/>
    </source>
</evidence>
<reference evidence="5" key="2">
    <citation type="submission" date="2020-11" db="EMBL/GenBank/DDBJ databases">
        <title>Description of novel Gluconobacter species.</title>
        <authorList>
            <person name="Cleenwerck I."/>
            <person name="Cnockaert M."/>
            <person name="Borremans W."/>
            <person name="Wieme A.D."/>
            <person name="De Vuyst L."/>
            <person name="Vandamme P."/>
        </authorList>
    </citation>
    <scope>NUCLEOTIDE SEQUENCE</scope>
    <source>
        <strain evidence="5">R71697</strain>
    </source>
</reference>
<dbReference type="PANTHER" id="PTHR38445:SF9">
    <property type="entry name" value="HTH-TYPE TRANSCRIPTIONAL REPRESSOR YTRA"/>
    <property type="match status" value="1"/>
</dbReference>
<proteinExistence type="predicted"/>
<keyword evidence="1" id="KW-0805">Transcription regulation</keyword>
<dbReference type="SUPFAM" id="SSF46785">
    <property type="entry name" value="Winged helix' DNA-binding domain"/>
    <property type="match status" value="1"/>
</dbReference>
<dbReference type="Pfam" id="PF00392">
    <property type="entry name" value="GntR"/>
    <property type="match status" value="1"/>
</dbReference>
<protein>
    <submittedName>
        <fullName evidence="5">GntR family transcriptional regulator</fullName>
    </submittedName>
</protein>
<feature type="domain" description="HTH gntR-type" evidence="4">
    <location>
        <begin position="20"/>
        <end position="88"/>
    </location>
</feature>
<dbReference type="GO" id="GO:0003700">
    <property type="term" value="F:DNA-binding transcription factor activity"/>
    <property type="evidence" value="ECO:0007669"/>
    <property type="project" value="InterPro"/>
</dbReference>
<dbReference type="InterPro" id="IPR000524">
    <property type="entry name" value="Tscrpt_reg_HTH_GntR"/>
</dbReference>
<name>A0A9Q2FJA4_GLUJA</name>
<dbReference type="Gene3D" id="1.10.10.10">
    <property type="entry name" value="Winged helix-like DNA-binding domain superfamily/Winged helix DNA-binding domain"/>
    <property type="match status" value="1"/>
</dbReference>
<dbReference type="InterPro" id="IPR036390">
    <property type="entry name" value="WH_DNA-bd_sf"/>
</dbReference>
<evidence type="ECO:0000256" key="3">
    <source>
        <dbReference type="ARBA" id="ARBA00023163"/>
    </source>
</evidence>
<dbReference type="CDD" id="cd07377">
    <property type="entry name" value="WHTH_GntR"/>
    <property type="match status" value="1"/>
</dbReference>
<dbReference type="PANTHER" id="PTHR38445">
    <property type="entry name" value="HTH-TYPE TRANSCRIPTIONAL REPRESSOR YTRA"/>
    <property type="match status" value="1"/>
</dbReference>
<keyword evidence="3" id="KW-0804">Transcription</keyword>
<keyword evidence="2" id="KW-0238">DNA-binding</keyword>
<gene>
    <name evidence="5" type="ORF">HKD32_04160</name>
</gene>
<dbReference type="Proteomes" id="UP000661006">
    <property type="component" value="Unassembled WGS sequence"/>
</dbReference>
<organism evidence="5 6">
    <name type="scientific">Gluconobacter japonicus</name>
    <dbReference type="NCBI Taxonomy" id="376620"/>
    <lineage>
        <taxon>Bacteria</taxon>
        <taxon>Pseudomonadati</taxon>
        <taxon>Pseudomonadota</taxon>
        <taxon>Alphaproteobacteria</taxon>
        <taxon>Acetobacterales</taxon>
        <taxon>Acetobacteraceae</taxon>
        <taxon>Gluconobacter</taxon>
    </lineage>
</organism>
<dbReference type="InterPro" id="IPR036388">
    <property type="entry name" value="WH-like_DNA-bd_sf"/>
</dbReference>
<dbReference type="EMBL" id="JABCQN010000002">
    <property type="protein sequence ID" value="MBF0870053.1"/>
    <property type="molecule type" value="Genomic_DNA"/>
</dbReference>
<dbReference type="AlphaFoldDB" id="A0A9Q2FJA4"/>
<dbReference type="GO" id="GO:0003677">
    <property type="term" value="F:DNA binding"/>
    <property type="evidence" value="ECO:0007669"/>
    <property type="project" value="UniProtKB-KW"/>
</dbReference>
<reference evidence="5" key="1">
    <citation type="submission" date="2020-04" db="EMBL/GenBank/DDBJ databases">
        <authorList>
            <person name="Sombolestani A."/>
        </authorList>
    </citation>
    <scope>NUCLEOTIDE SEQUENCE</scope>
    <source>
        <strain evidence="5">R71697</strain>
    </source>
</reference>
<dbReference type="PROSITE" id="PS50949">
    <property type="entry name" value="HTH_GNTR"/>
    <property type="match status" value="1"/>
</dbReference>
<dbReference type="OrthoDB" id="7173258at2"/>
<sequence>MSANIETLLFPTPLLMTGGLPLRVQMRERLLTAIGSGLLKPGDRLPTMRALSVHLQVDLNTVQRAYAELERLGAIETFRARGSFVSNHPPQPDPGLKEREIMDLAASTIARSHALGLEPDRVLQAMKTLLESSPSIAPVSGAGKGQL</sequence>
<evidence type="ECO:0000256" key="2">
    <source>
        <dbReference type="ARBA" id="ARBA00023125"/>
    </source>
</evidence>
<evidence type="ECO:0000313" key="6">
    <source>
        <dbReference type="Proteomes" id="UP000661006"/>
    </source>
</evidence>
<dbReference type="RefSeq" id="WP_062023548.1">
    <property type="nucleotide sequence ID" value="NZ_JABCQN010000002.1"/>
</dbReference>